<feature type="coiled-coil region" evidence="11">
    <location>
        <begin position="865"/>
        <end position="904"/>
    </location>
</feature>
<evidence type="ECO:0000256" key="7">
    <source>
        <dbReference type="ARBA" id="ARBA00023273"/>
    </source>
</evidence>
<comment type="subcellular location">
    <subcellularLocation>
        <location evidence="1">Cytoplasm</location>
        <location evidence="1">Cytoskeleton</location>
        <location evidence="1">Cilium axoneme</location>
    </subcellularLocation>
</comment>
<dbReference type="Pfam" id="PF25828">
    <property type="entry name" value="CC_Cfap43"/>
    <property type="match status" value="2"/>
</dbReference>
<evidence type="ECO:0000256" key="4">
    <source>
        <dbReference type="ARBA" id="ARBA00022737"/>
    </source>
</evidence>
<evidence type="ECO:0000256" key="2">
    <source>
        <dbReference type="ARBA" id="ARBA00022490"/>
    </source>
</evidence>
<keyword evidence="7" id="KW-0966">Cell projection</keyword>
<feature type="region of interest" description="Disordered" evidence="12">
    <location>
        <begin position="934"/>
        <end position="976"/>
    </location>
</feature>
<evidence type="ECO:0000256" key="8">
    <source>
        <dbReference type="ARBA" id="ARBA00023605"/>
    </source>
</evidence>
<dbReference type="SUPFAM" id="SSF50978">
    <property type="entry name" value="WD40 repeat-like"/>
    <property type="match status" value="1"/>
</dbReference>
<protein>
    <recommendedName>
        <fullName evidence="9">Cilia- and flagella-associated protein 43</fullName>
    </recommendedName>
</protein>
<evidence type="ECO:0000256" key="9">
    <source>
        <dbReference type="ARBA" id="ARBA00023662"/>
    </source>
</evidence>
<organism evidence="13 14">
    <name type="scientific">Sphagnum jensenii</name>
    <dbReference type="NCBI Taxonomy" id="128206"/>
    <lineage>
        <taxon>Eukaryota</taxon>
        <taxon>Viridiplantae</taxon>
        <taxon>Streptophyta</taxon>
        <taxon>Embryophyta</taxon>
        <taxon>Bryophyta</taxon>
        <taxon>Sphagnophytina</taxon>
        <taxon>Sphagnopsida</taxon>
        <taxon>Sphagnales</taxon>
        <taxon>Sphagnaceae</taxon>
        <taxon>Sphagnum</taxon>
    </lineage>
</organism>
<dbReference type="InterPro" id="IPR015943">
    <property type="entry name" value="WD40/YVTN_repeat-like_dom_sf"/>
</dbReference>
<dbReference type="Proteomes" id="UP001497522">
    <property type="component" value="Chromosome 16"/>
</dbReference>
<evidence type="ECO:0000256" key="10">
    <source>
        <dbReference type="PROSITE-ProRule" id="PRU00221"/>
    </source>
</evidence>
<evidence type="ECO:0000256" key="11">
    <source>
        <dbReference type="SAM" id="Coils"/>
    </source>
</evidence>
<evidence type="ECO:0000256" key="5">
    <source>
        <dbReference type="ARBA" id="ARBA00023054"/>
    </source>
</evidence>
<keyword evidence="6" id="KW-0206">Cytoskeleton</keyword>
<dbReference type="PROSITE" id="PS50294">
    <property type="entry name" value="WD_REPEATS_REGION"/>
    <property type="match status" value="1"/>
</dbReference>
<dbReference type="Gene3D" id="2.130.10.10">
    <property type="entry name" value="YVTN repeat-like/Quinoprotein amine dehydrogenase"/>
    <property type="match status" value="2"/>
</dbReference>
<dbReference type="InterPro" id="IPR011041">
    <property type="entry name" value="Quinoprot_gluc/sorb_DH_b-prop"/>
</dbReference>
<keyword evidence="2" id="KW-0963">Cytoplasm</keyword>
<feature type="compositionally biased region" description="Low complexity" evidence="12">
    <location>
        <begin position="1349"/>
        <end position="1362"/>
    </location>
</feature>
<proteinExistence type="inferred from homology"/>
<dbReference type="SMART" id="SM00320">
    <property type="entry name" value="WD40"/>
    <property type="match status" value="5"/>
</dbReference>
<evidence type="ECO:0000313" key="13">
    <source>
        <dbReference type="EMBL" id="CAK9866751.1"/>
    </source>
</evidence>
<feature type="coiled-coil region" evidence="11">
    <location>
        <begin position="1649"/>
        <end position="1676"/>
    </location>
</feature>
<gene>
    <name evidence="13" type="ORF">CSSPJE1EN2_LOCUS9746</name>
</gene>
<dbReference type="PROSITE" id="PS50082">
    <property type="entry name" value="WD_REPEATS_2"/>
    <property type="match status" value="1"/>
</dbReference>
<dbReference type="InterPro" id="IPR036322">
    <property type="entry name" value="WD40_repeat_dom_sf"/>
</dbReference>
<dbReference type="PANTHER" id="PTHR14885">
    <property type="entry name" value="CILIA- AND FLAGELLA-ASSOCIATED PROTEIN 43-RELATED"/>
    <property type="match status" value="1"/>
</dbReference>
<feature type="region of interest" description="Disordered" evidence="12">
    <location>
        <begin position="1331"/>
        <end position="1368"/>
    </location>
</feature>
<dbReference type="Pfam" id="PF00400">
    <property type="entry name" value="WD40"/>
    <property type="match status" value="1"/>
</dbReference>
<name>A0ABP1AW44_9BRYO</name>
<keyword evidence="14" id="KW-1185">Reference proteome</keyword>
<keyword evidence="5 11" id="KW-0175">Coiled coil</keyword>
<evidence type="ECO:0000313" key="14">
    <source>
        <dbReference type="Proteomes" id="UP001497522"/>
    </source>
</evidence>
<dbReference type="InterPro" id="IPR001680">
    <property type="entry name" value="WD40_rpt"/>
</dbReference>
<evidence type="ECO:0000256" key="12">
    <source>
        <dbReference type="SAM" id="MobiDB-lite"/>
    </source>
</evidence>
<feature type="repeat" description="WD" evidence="10">
    <location>
        <begin position="414"/>
        <end position="455"/>
    </location>
</feature>
<dbReference type="PANTHER" id="PTHR14885:SF1">
    <property type="entry name" value="CILIA- AND FLAGELLA-ASSOCIATED PROTEIN 43"/>
    <property type="match status" value="1"/>
</dbReference>
<dbReference type="EMBL" id="OZ023717">
    <property type="protein sequence ID" value="CAK9866751.1"/>
    <property type="molecule type" value="Genomic_DNA"/>
</dbReference>
<dbReference type="SUPFAM" id="SSF50952">
    <property type="entry name" value="Soluble quinoprotein glucose dehydrogenase"/>
    <property type="match status" value="1"/>
</dbReference>
<accession>A0ABP1AW44</accession>
<keyword evidence="4" id="KW-0677">Repeat</keyword>
<evidence type="ECO:0000256" key="6">
    <source>
        <dbReference type="ARBA" id="ARBA00023212"/>
    </source>
</evidence>
<comment type="similarity">
    <text evidence="8">Belongs to the CFAP43 family.</text>
</comment>
<evidence type="ECO:0000256" key="1">
    <source>
        <dbReference type="ARBA" id="ARBA00004430"/>
    </source>
</evidence>
<keyword evidence="3 10" id="KW-0853">WD repeat</keyword>
<evidence type="ECO:0000256" key="3">
    <source>
        <dbReference type="ARBA" id="ARBA00022574"/>
    </source>
</evidence>
<reference evidence="13" key="1">
    <citation type="submission" date="2024-03" db="EMBL/GenBank/DDBJ databases">
        <authorList>
            <consortium name="ELIXIR-Norway"/>
            <consortium name="Elixir Norway"/>
        </authorList>
    </citation>
    <scope>NUCLEOTIDE SEQUENCE</scope>
</reference>
<sequence>MANPVYVVQYVLGYESTPLHYVDNDTALAICGNSVCQYSLSGGFNTHLMWGPGVGIQTSTLHPRQHWLAISEKGLQPSVHVHDIQNENKEVATLTDVAELEVLVLAFSRTSWRFVTASGEPDFRLVLWDLDPSKGSTKMIEGKMGSVVDFITFSPTTADRICVSGMGQLSIWTYEKNFHRTTFTCKTLFATPHQPYAHAWASTGEILYVGCVEGQVLSFNVEDLPSLPAAVPKANPQTGLMPENNQAAAKAAVVDTTPDFKLLITLSSAEKIVGLCVGQNHMVIVGISGCCHWLGFPVKVKKAKAVEVAMGGKGKRKGRPKKGEKVFESAADDEYEAVDLDDFRVVEELDLALSEVTSVQYRDDEGQLLLGSSNGSITTVKVNAQQLQLQLTKRHDDDSAAVSTEKLVSMQWQSSFHSGSILAMGSLSTGKLLVTCGKDGTVRVWMADRGKEMSRHVFQSPQTCICISQANPTSQYLQNIVATGSSSGNMWILKLEPTGRSNLVNQIKLHAGGLDQISFNESGSHVVVVSKLDARVFFLLNKSPEYDDLELLGFVIMNNPVLAHAWDHQASMDEEDLHIFLSLAHGEIVKLKEALLVSGATDGTLQIRSNVLDPMKPPQKVLDVHMYDFYKGGMRCLTVTNNMLYTGGAFGVMFACDLTEIGLRSSQLTKSEQPVRVFAPQEHTVDPAEPSVVECHDTSVETRYMLAGQPLRSEMKLRIQKLRQEFHEIYETNLTAPVLEKLTTSEMIVDIDLENELRVELERQVEAAREELCCVSSILKARDKAANNMEINQVRISDLNKDVLAGRIKEECWQIMSEPGIAVWPFGDGYEVWSFPMLAKPSFDMKMVKIAKFYRHIEMYEHHYMKRLQKELAKIAAQIAAEQAAKEAAELAAQKAEIDALNAAAFGPLPSDVDSDFDKGSQWSSRVSMVSQQSGAEALQIDAGDDQQGSRRESTTGPAVGEREERNMGDASSPTPAVAIPEELEDEEEDLEILDTAPIQTFLYDALELTTSRRKRIQRYLLSVQMQETKIDFNKKLSEARQTKISHISRITEMKSRILDLHKMLSQPGEYPWPKLNEVIDGMPNIFEVKKEEILVPKVLNKAERARAEELKLFEDQQERLRAGNNAAERALMDMMGGKLEKKLEVVAVEEEINRPAWMGGNPKKFTKEQHKEIKDFDLYLKSIKEEKEKKIRGQEAEQKKLRSDVDELCTSFNTEMANLFQQRLVDEARCTTIEETISRLCLSVEIQEFRDEWHEANMSKNMDRLKSLKAQSVNAVTDFKREVDVFREKYDAAVAEDKLQDKNFRKNFSDCGDVVNLLYKLFKRRPAKQTDEAEFPKKAVQQRPSIKSTPRTSQSPSRRGSMSVTVSATTEDAVDPFYERPQEVTPAQWDRLVDARSRKMLQEEEVAQLTTIMNNMGGFYADLTMADDVNRRKIEASLRALADFHDSRERRRKNLELNLNLKQGFVEAELNPLEGDYTEAALMARSLVEEFNNIVLHEAHTKINMLMAAKTYKAENHGVQWEIAKNHVRQQHIVEKIRALQLLRVTKATQQVIKTGEDPATASESLALEKRFDHNIKLQDHRMEDKDFIYGQITVKIEEIKQQNAKLLTQAQQLHLEHDFQNRLCSTGLAAQQKEAALDQRFQALYVMRQLKETVKEQRDQIQALQLEYMNTRGRILPSLQQATTTSYDFPLRALHSEIGREILKANKTYYQSIATKRRPTLSFGQP</sequence>